<evidence type="ECO:0000256" key="4">
    <source>
        <dbReference type="ARBA" id="ARBA00022892"/>
    </source>
</evidence>
<dbReference type="SUPFAM" id="SSF64356">
    <property type="entry name" value="SNARE-like"/>
    <property type="match status" value="1"/>
</dbReference>
<dbReference type="InterPro" id="IPR011012">
    <property type="entry name" value="Longin-like_dom_sf"/>
</dbReference>
<evidence type="ECO:0000256" key="1">
    <source>
        <dbReference type="ARBA" id="ARBA00004556"/>
    </source>
</evidence>
<dbReference type="InterPro" id="IPR004108">
    <property type="entry name" value="Fe_hydrogenase_lsu_C"/>
</dbReference>
<dbReference type="Gene3D" id="3.40.950.10">
    <property type="entry name" value="Fe-only Hydrogenase (Larger Subunit), Chain L, domain 3"/>
    <property type="match status" value="1"/>
</dbReference>
<accession>A0A0N5AD40</accession>
<dbReference type="InterPro" id="IPR009016">
    <property type="entry name" value="Fe_hydrogenase"/>
</dbReference>
<dbReference type="SUPFAM" id="SSF53920">
    <property type="entry name" value="Fe-only hydrogenase"/>
    <property type="match status" value="1"/>
</dbReference>
<dbReference type="Gene3D" id="3.30.450.70">
    <property type="match status" value="1"/>
</dbReference>
<proteinExistence type="inferred from homology"/>
<comment type="function">
    <text evidence="5">Component of the cytosolic iron-sulfur (Fe/S) protein assembly machinery. Required for maturation of extramitochondrial Fe/S proteins.</text>
</comment>
<name>A0A0N5AD40_9BILA</name>
<evidence type="ECO:0000313" key="8">
    <source>
        <dbReference type="WBParaSite" id="SMUV_0000207401-mRNA-1"/>
    </source>
</evidence>
<dbReference type="GO" id="GO:0006888">
    <property type="term" value="P:endoplasmic reticulum to Golgi vesicle-mediated transport"/>
    <property type="evidence" value="ECO:0007669"/>
    <property type="project" value="InterPro"/>
</dbReference>
<dbReference type="AlphaFoldDB" id="A0A0N5AD40"/>
<dbReference type="InterPro" id="IPR050340">
    <property type="entry name" value="Cytosolic_Fe-S_CAF"/>
</dbReference>
<comment type="similarity">
    <text evidence="2">Belongs to the NARF family.</text>
</comment>
<dbReference type="Pfam" id="PF04628">
    <property type="entry name" value="Sedlin_N"/>
    <property type="match status" value="1"/>
</dbReference>
<evidence type="ECO:0000313" key="7">
    <source>
        <dbReference type="Proteomes" id="UP000046393"/>
    </source>
</evidence>
<reference evidence="8" key="1">
    <citation type="submission" date="2017-02" db="UniProtKB">
        <authorList>
            <consortium name="WormBaseParasite"/>
        </authorList>
    </citation>
    <scope>IDENTIFICATION</scope>
</reference>
<comment type="similarity">
    <text evidence="3">Belongs to the TRAPP small subunits family. Sedlin subfamily.</text>
</comment>
<dbReference type="PANTHER" id="PTHR11615">
    <property type="entry name" value="NITRATE, FORMATE, IRON DEHYDROGENASE"/>
    <property type="match status" value="1"/>
</dbReference>
<keyword evidence="7" id="KW-1185">Reference proteome</keyword>
<keyword evidence="4" id="KW-0931">ER-Golgi transport</keyword>
<sequence>MLVFFSSFNTPLFISINEKELSQEFDINMFVYCSLDIVDELTFKSYGYVSNTNVKMLLVTDIGNVSLKDQDIRAIFKRLHSAYCDALSNPFYTVGEPMKSKFAFFTCFNLIVRLMDEGFSGIIRISNANDYIAPSQDCIIPLRNSNTSDITTVKLHKKKDASDDRNKTKVTVSLNDCLACTGCVTSAETVLMQDQTISKFLNGISRSDVSVVTISPQSLCSLAIKHNWTVEKTAKFLAVKLKTLGATYVIDSSFGRYFTLEFEYKEFVEKHRNGVTVLSSVCPGFVCYAEKVHGKFLLPYLSRIRSPQAFTGSLVKDYLARKLCKDPAKIFHATIMPCFDKKLEASRSGFNNQFHEVDCVISTREADSLFDNEVIPSSSVDVSKDRSLSWLRSLESGKVIGNLGEVSGGYATYIVKRFLQENSLDSNNLRITERQKDLEVIEVIKNGQIILTVAKCYGFRNIQNLIQKLKRRKCSYDYVEVMACPSGCINGGGQIRGVDAESRASILHSVKDAYSILRPTSELENLFHMVESEWTQLNESWCREKWVFTSEFHAIDNSSVKTPQSFRW</sequence>
<evidence type="ECO:0000256" key="5">
    <source>
        <dbReference type="ARBA" id="ARBA00025700"/>
    </source>
</evidence>
<dbReference type="InterPro" id="IPR006722">
    <property type="entry name" value="Sedlin"/>
</dbReference>
<dbReference type="STRING" id="451379.A0A0N5AD40"/>
<dbReference type="Proteomes" id="UP000046393">
    <property type="component" value="Unplaced"/>
</dbReference>
<comment type="subcellular location">
    <subcellularLocation>
        <location evidence="1">Cytoplasm</location>
        <location evidence="1">Perinuclear region</location>
    </subcellularLocation>
</comment>
<dbReference type="Pfam" id="PF02906">
    <property type="entry name" value="Fe_hyd_lg_C"/>
    <property type="match status" value="1"/>
</dbReference>
<dbReference type="WBParaSite" id="SMUV_0000207401-mRNA-1">
    <property type="protein sequence ID" value="SMUV_0000207401-mRNA-1"/>
    <property type="gene ID" value="SMUV_0000207401"/>
</dbReference>
<evidence type="ECO:0000256" key="2">
    <source>
        <dbReference type="ARBA" id="ARBA00006596"/>
    </source>
</evidence>
<protein>
    <submittedName>
        <fullName evidence="8">Fe_hyd_lg_C domain-containing protein</fullName>
    </submittedName>
</protein>
<evidence type="ECO:0000256" key="3">
    <source>
        <dbReference type="ARBA" id="ARBA00006626"/>
    </source>
</evidence>
<dbReference type="Gene3D" id="3.40.50.1780">
    <property type="match status" value="1"/>
</dbReference>
<keyword evidence="4" id="KW-0813">Transport</keyword>
<dbReference type="GO" id="GO:0048471">
    <property type="term" value="C:perinuclear region of cytoplasm"/>
    <property type="evidence" value="ECO:0007669"/>
    <property type="project" value="UniProtKB-SubCell"/>
</dbReference>
<organism evidence="7 8">
    <name type="scientific">Syphacia muris</name>
    <dbReference type="NCBI Taxonomy" id="451379"/>
    <lineage>
        <taxon>Eukaryota</taxon>
        <taxon>Metazoa</taxon>
        <taxon>Ecdysozoa</taxon>
        <taxon>Nematoda</taxon>
        <taxon>Chromadorea</taxon>
        <taxon>Rhabditida</taxon>
        <taxon>Spirurina</taxon>
        <taxon>Oxyuridomorpha</taxon>
        <taxon>Oxyuroidea</taxon>
        <taxon>Oxyuridae</taxon>
        <taxon>Syphacia</taxon>
    </lineage>
</organism>
<evidence type="ECO:0000259" key="6">
    <source>
        <dbReference type="Pfam" id="PF02906"/>
    </source>
</evidence>
<feature type="domain" description="Iron hydrogenase large subunit C-terminal" evidence="6">
    <location>
        <begin position="211"/>
        <end position="492"/>
    </location>
</feature>